<evidence type="ECO:0000256" key="1">
    <source>
        <dbReference type="PROSITE-ProRule" id="PRU00023"/>
    </source>
</evidence>
<evidence type="ECO:0000313" key="2">
    <source>
        <dbReference type="EMBL" id="KAH8980892.1"/>
    </source>
</evidence>
<comment type="caution">
    <text evidence="2">The sequence shown here is derived from an EMBL/GenBank/DDBJ whole genome shotgun (WGS) entry which is preliminary data.</text>
</comment>
<dbReference type="EMBL" id="JAKELL010000127">
    <property type="protein sequence ID" value="KAH8980892.1"/>
    <property type="molecule type" value="Genomic_DNA"/>
</dbReference>
<evidence type="ECO:0008006" key="4">
    <source>
        <dbReference type="Google" id="ProtNLM"/>
    </source>
</evidence>
<dbReference type="Proteomes" id="UP001201163">
    <property type="component" value="Unassembled WGS sequence"/>
</dbReference>
<dbReference type="InterPro" id="IPR036770">
    <property type="entry name" value="Ankyrin_rpt-contain_sf"/>
</dbReference>
<dbReference type="PROSITE" id="PS50088">
    <property type="entry name" value="ANK_REPEAT"/>
    <property type="match status" value="1"/>
</dbReference>
<proteinExistence type="predicted"/>
<sequence length="223" mass="24769">MREEVSDLLSSLPVELLYEIQFYAVSDSLPIVGRRLHHIFMSAPAIIKADYVMGRRLAHPSKSCLLGALLKRPAARPPEVTFVRLPRWLFLRLGPSGEEALPLLRYLFGRRDLSIRPIPDSHHGFPLASAVKAGAIPLVRFLLEQGASPYSKDALAVRLAVKRHDLDLVRLLIDTSKRSLEETGVGSDILKFAVKLGAGDIAKYLMNEKGCVPDLETISLLRE</sequence>
<dbReference type="Gene3D" id="1.25.40.20">
    <property type="entry name" value="Ankyrin repeat-containing domain"/>
    <property type="match status" value="1"/>
</dbReference>
<name>A0AAD4L827_9AGAM</name>
<reference evidence="2" key="1">
    <citation type="submission" date="2022-01" db="EMBL/GenBank/DDBJ databases">
        <title>Comparative genomics reveals a dynamic genome evolution in the ectomycorrhizal milk-cap (Lactarius) mushrooms.</title>
        <authorList>
            <consortium name="DOE Joint Genome Institute"/>
            <person name="Lebreton A."/>
            <person name="Tang N."/>
            <person name="Kuo A."/>
            <person name="LaButti K."/>
            <person name="Drula E."/>
            <person name="Barry K."/>
            <person name="Clum A."/>
            <person name="Lipzen A."/>
            <person name="Mousain D."/>
            <person name="Ng V."/>
            <person name="Wang R."/>
            <person name="Wang X."/>
            <person name="Dai Y."/>
            <person name="Henrissat B."/>
            <person name="Grigoriev I.V."/>
            <person name="Guerin-Laguette A."/>
            <person name="Yu F."/>
            <person name="Martin F.M."/>
        </authorList>
    </citation>
    <scope>NUCLEOTIDE SEQUENCE</scope>
    <source>
        <strain evidence="2">QP</strain>
    </source>
</reference>
<organism evidence="2 3">
    <name type="scientific">Lactarius akahatsu</name>
    <dbReference type="NCBI Taxonomy" id="416441"/>
    <lineage>
        <taxon>Eukaryota</taxon>
        <taxon>Fungi</taxon>
        <taxon>Dikarya</taxon>
        <taxon>Basidiomycota</taxon>
        <taxon>Agaricomycotina</taxon>
        <taxon>Agaricomycetes</taxon>
        <taxon>Russulales</taxon>
        <taxon>Russulaceae</taxon>
        <taxon>Lactarius</taxon>
    </lineage>
</organism>
<gene>
    <name evidence="2" type="ORF">EDB92DRAFT_1899290</name>
</gene>
<dbReference type="InterPro" id="IPR002110">
    <property type="entry name" value="Ankyrin_rpt"/>
</dbReference>
<dbReference type="SUPFAM" id="SSF48403">
    <property type="entry name" value="Ankyrin repeat"/>
    <property type="match status" value="1"/>
</dbReference>
<evidence type="ECO:0000313" key="3">
    <source>
        <dbReference type="Proteomes" id="UP001201163"/>
    </source>
</evidence>
<protein>
    <recommendedName>
        <fullName evidence="4">Ankyrin repeat protein</fullName>
    </recommendedName>
</protein>
<keyword evidence="1" id="KW-0040">ANK repeat</keyword>
<dbReference type="Pfam" id="PF12796">
    <property type="entry name" value="Ank_2"/>
    <property type="match status" value="1"/>
</dbReference>
<keyword evidence="3" id="KW-1185">Reference proteome</keyword>
<feature type="repeat" description="ANK" evidence="1">
    <location>
        <begin position="122"/>
        <end position="154"/>
    </location>
</feature>
<accession>A0AAD4L827</accession>
<dbReference type="AlphaFoldDB" id="A0AAD4L827"/>